<dbReference type="EMBL" id="CAMAPC010000031">
    <property type="protein sequence ID" value="CAH9067239.1"/>
    <property type="molecule type" value="Genomic_DNA"/>
</dbReference>
<feature type="domain" description="Tc toxin complex TcA C-terminal TcB-binding" evidence="2">
    <location>
        <begin position="4795"/>
        <end position="5088"/>
    </location>
</feature>
<feature type="domain" description="ABC toxin N-terminal" evidence="4">
    <location>
        <begin position="2873"/>
        <end position="2996"/>
    </location>
</feature>
<evidence type="ECO:0000259" key="3">
    <source>
        <dbReference type="Pfam" id="PF18413"/>
    </source>
</evidence>
<evidence type="ECO:0000256" key="1">
    <source>
        <dbReference type="SAM" id="Coils"/>
    </source>
</evidence>
<gene>
    <name evidence="5" type="ORF">PSECIP111854_04053</name>
</gene>
<feature type="coiled-coil region" evidence="1">
    <location>
        <begin position="4789"/>
        <end position="4816"/>
    </location>
</feature>
<dbReference type="Pfam" id="PF20220">
    <property type="entry name" value="ABC_toxin_N"/>
    <property type="match status" value="1"/>
</dbReference>
<feature type="domain" description="Neuraminidase-like" evidence="3">
    <location>
        <begin position="3026"/>
        <end position="3182"/>
    </location>
</feature>
<dbReference type="Pfam" id="PF18413">
    <property type="entry name" value="Neuraminidase"/>
    <property type="match status" value="1"/>
</dbReference>
<evidence type="ECO:0000259" key="2">
    <source>
        <dbReference type="Pfam" id="PF18276"/>
    </source>
</evidence>
<dbReference type="SMART" id="SM00120">
    <property type="entry name" value="HX"/>
    <property type="match status" value="15"/>
</dbReference>
<dbReference type="Pfam" id="PF18276">
    <property type="entry name" value="TcA_TcB_BD"/>
    <property type="match status" value="1"/>
</dbReference>
<dbReference type="InterPro" id="IPR040840">
    <property type="entry name" value="TcA_TcB_BD"/>
</dbReference>
<evidence type="ECO:0000259" key="4">
    <source>
        <dbReference type="Pfam" id="PF20220"/>
    </source>
</evidence>
<evidence type="ECO:0000313" key="5">
    <source>
        <dbReference type="EMBL" id="CAH9067239.1"/>
    </source>
</evidence>
<accession>A0A9W4VVX3</accession>
<comment type="caution">
    <text evidence="5">The sequence shown here is derived from an EMBL/GenBank/DDBJ whole genome shotgun (WGS) entry which is preliminary data.</text>
</comment>
<feature type="coiled-coil region" evidence="1">
    <location>
        <begin position="4632"/>
        <end position="4659"/>
    </location>
</feature>
<sequence length="5221" mass="593420">MSNNHDQRINYEKLFGPLNFKQGDNARSVYSPAAYLTDLLHLVDVETNPDSIDDLKKLGQRREDIIEKIKLDADNSYDLLPYLDIVNERLIAEVNKLVDNDVNNIDLKSKAFNLLKNNDWPNQLPFEYHNERVKLYLEYLSVSSEEIYKTYAGGFNSQGNYTIAKEQLGLSSNLNVLLTTPWVLLNKVNLTIPDIAEIIKESFGHKLSILKNLSINEDGNFSGMPGDKEIDVSELKSAMGLTHNQLECLVYGPLNIEEQANHILGQQVKLEDLYLNQGLGGWFKFNEQQDKLVWSQGIPTDLSVISWLDRAYRVIRLSHAISIDFNSLELILRTCCNCTLDHAALVTLSFIKTLNMRFAKPIDEVCTLFSSINNCGFGRDVQPSDLFNRTFNGLCALSDKSYIGEVRPEQYLGFDRITWQIGDILSLDNKNYRRRIVNELGISEKQLKTIVTGFRSRLNQHITDHNDYIELWYGPNEEFNLLNTLYRVTTLANCLELTIESLFTLFDVLENDAVINQMQYKYDCFRFASHTKNCFDIVRESELHAHTVSDRIWLIQALQGVAQYIRDNGFSAKELLTITCNKEPRKLVLTQAQLKDPTTYVNTNSKSEKDIAGFDRLYQKVKNKLLSAMAYVSNEIDERTARIVHEVNNDMSGTLVASSDNRIALFDEHAAKTASLKVTEQLDMIDQADFLGLGLEEKVAQKIFDNLVLMGYLNTDGALQLADFPQDKAHFHLQTNFSAFKQPLYDLITQHVVTNPDDGFHISDLDELGMLAQERNELYDNLIFNGYLDNDGNIIEKATFESIENFALFEINSQITAHADEVYSLISVRVKQFKQLKIKVSKGVFSELKLDESQLEDLLKNLHFNDYIDEQMHIVDNQAIIALSADNFLLEVQFYPYTQQIIAALQSLVAKQKQQFEEFSLSDFKDIADNLIADWVYAVFSQFYLTDGRLTTDALRFFSDDANAEQLDVHWPFKPSDNKTVFERIQSIITGLNDYRFTHASLESMQFEQVQYDQLVSDLTEQGYLQPSLEVHPDKVDFFLNANNALSFEVEGFLDFNKDLFFVLNELARNTHSLQSAIIEKHQSIAEQQQRLVYRTLAQTLSLKEMTVMQLSKQLFNNSQHIENWLAPIISTVGLDDTLSVMPADSLFSSTWKRIKQFSLFAAKMGLNEDEVAIAFRDQSLVEKFPVNLALPEVMLRSGHTKRIDTIDALLESTDGYIYVFLSKNDEHQDSYARYWQYDASTLERVETDDDKLASLLTGNTQSGLVFDHVVAAYVDKMGRNVVIADNEYYVMTPKLEKDDSNHGLMAKPWQKLTRKWGQTDMEYEDFSQVDAIYTDTTGAIFMFSGGQYVKFSDPQNIKKPDLGYPKVIAQSWSEEGQSEALHKTFDCHIDASFQGLDDKTYFFKDDYFVTSDAPQTRRAISDVWGKVRNRLAEGHRVDACFVGKNPLLVNDLASEGSEESGENGTDPFMQNVVTVFSGDQVFAYQDCIENPELEIVSGYPLEITDYLLACMGLNSTDGYRFETNMLAFLEGIDAAFVGHDGKLNLFKGEYTVVLGDMPAQLVVSKTKDIWPNNTQTIANSGADGEFFNVSAALTGLDGRVYLFVDNLYYRFSGTDLSVVDAGFPKPIADDWHGLETIDAAFVMDGKTYLFGQIDDHKQYIRYVTNDYRTPDEGYPKAQQETASHWWNLPDSWTGDDVDAQKQFKGVDAVFNAPDKKTYLFSGRYFTYFDHVNRWWAEPELIADKWPALPDAFHYKIDAAFSDKTGKTYLFSAGQYVRFSDAHYCEIDAHYPKSTSLGFAQNALEQGMTPCADFIVTAAMSLIAQEKEVDVNDNEIIHTRLYSYLFSGDRYYRYRSEFNDSRVAESSQWLTTLDADYPKPITKLKDEPRFKHFNETSSVLLEQDVHWLARLDAAFADMRNVYLFIDNRIEVVSTQNDSQYDRQMQPHLDASHSRLVNAQYALNLNKIDGVQCVLMENGHIYMCDGSDWAQFTSLEGYQLGINDSAPTLIELLHEEDQTALTTVLEGADGNTYYFKSAEQGEHAYYYDKQLDKGERVADKWAKVANNIEKHNHIDSVIHYDNKTYVFSGGQYVIYDEQVDPFLTPNTPVWTDNTELGIRSVSDDFGLHRVDIAYTADGITYLLEHPDEAGNRRYAMLEHCDGEGMYKTKVDYLNNHDWQMPEYLEDHGWLMPDAILNKSQLQKTTMQSDGFRRRNNRSECHQKEVLVFIKGREYVNYDPNTAHWTKPASIADLWGDILECEEQVFDHLQGVYIHPRSVIVPDGDAMDGIYFLGKHCFQSLLYDLDQQGVSLTAQREYKDYLGVVKSVFTNIDATFVYQSRYTYLFSGNRYIRYTGDDYCHMDEGYPKFIETELNKEPGFTKLPDSFATTISHIVKQYTSNENAEQMPSCHGEPAIISHTIINGIISNGHSTYLFLNHGNNEPDSCFVFSEHSRRTVTLDMLAHLPNLFDRTESIDAAVTYQGATYLFSKDKYLRYSNCDYEHPDKGYPKSIAQSLLTDIGKGGQLHADFHCDIDGATVGRDGHLYLFKGKQYVELTMPSIAKVIASDWKIDTESLTNPLCQSSMGELEGGLSQSVFDGAFVDDLGRLYIIKGDQVLRYADTEQLYFEPGFPQHVSEVFKQLPQEFQQGVNGAFTFAGHTYLVQNGANIGEGPSLNGNFVRYPTGQYHCLYTPHKDLLYPQTFASRWGRWADYRLQDLALISSFKKLNEKASDEHDLTAMFKHHGGYVDKPFEKIAAMYDWDLEDLTWLKRKNGFLPNQGDYEQFVTLEWLDRVNQIFALAHRLRTSAKSVYQDIYMPRYMAQDKVDGELFEVDGVKYHFDRNQAIADKLLTYLTGKHCKDAQAKILKSEIHNRLNILKRDAMVPFILHKDDEIFDERDLSEKLLIDVQMSECMETSRVKEAIGAVQLYFHRLFLNLEQVELKGESHNEHVRKALKERWEWFKNYRVWEANRKVFLYPENYIRPELRDTKTELFTRFEEAISQGNLNNDTLNKAFGQYVDSYAQVSNLTIAGGYVYDNPNNSADKEVILFAHTKTQPMTYYYRTATFVEGQTSEVVWRPWQSVNIAIDAERVYPVFIQNKIFVFWTRVEQVQVGAQNSKVEIRANNESNTSYTQKTNSATQSVIKFFYSTLNSNQQWSTPQQLNYQKAFKEKVSAHYLSFQHQESKTSGGLDKIEIQCFSSLENEILPVLEDDQTVDLKKLRDEVVRVNRLAHFEHNHPTLYFKAVSEEGDYYLYAAPAQEESDKSRLKMKRVIPGDKLPAIYLQGMLPFGTDGKDTQKNGFYIIRDYQQSPYYFYMAVQGSEAWSIKGNVHQHIERDITPQIHRTMMLRKASTGNGFNLVYQANGSDAEHTLYYEHNLEVSAFESKDSSGQIKSPQNEQLSHSAFIPVTHYENHTRFEFTPQTNQSVELSNKAADKDFNWINSGIGTFEKLFPKEDSSRIQQPVALNVPDNSGQNLSWLCFDYKGGSFLCKPTIGNIEVEEANDLGSWFNSSVAQQAVYNTAADKTYWFGGNTGQGQFVRLSDEELVSNAAPSSAKQISEYWGRVRQDIRTNIDAALYAPNAVSGKGAVYLFSDKDYIRFTLNEGQEHDLLQADTGYPKILGQDKDVIHLPKEQVSGAFHNGGNNYFVQGKLWGTVDSNGNMAAMPYPLWPQAKMTDALFDVSKITGVFEYDSTIYLVYDYRDIKEYGPVTQKTQLVNRLKSFHNTTDNGGLVSPNDMSKGFTYAGHVFYQVEVINDGGNEVRRFHQETNALYFTDELGGSRFKLYSQTTNYKLDKLGTSRSSIVREASSHSASTAITSAFYYNNGFYVLQNDGYIRRTDFVMQALINLITDDVQNSDQYSPYLDSLEHFIYGAQIDSAYNVDDKIVVTAGNRRVFYANFNDISALKGFGPISITTDHSSDYTGFKAAFDCSKVKGGGRFYEDEGYRVPDNINTVQPYNTNWSPARNELKANDGQIDAVFAKNNVIYLLTGDHYYRYSNLSELDDLLQKPLTSLSDTDVAADAGYPKRIAQNQDGVYQLSGNREVDLQFAFASDDDTVYVSGRGSAKLFNRVNSLGQVVHGKPMILHQSIKDALGVTHLGQIKLMYNHGSHTRVVANGKYLDLSNLAGLLPDLSGAKYDILRLSSMTGSEIARKFYSGGVEGLLELPTQLMDETPRFMLDDEDGSVATDDTRIVVNAEAVDNDNVPSDSHLEFRHANGIYYWELFYHLSALVAQTLSESQKFEAAKHWYQTIFDPSSASDNWHFLPFVSSDIDAIVAKLAQLKEVTELTATTNTFINALEPLNPLFKGQRLTPEQLDAIKQGHATFSAGVNANITTALIPFELALTSFNAGDNEVVDHVKQEILPLVRKLPARIASMQTQAAQIRAYLEDPFDPHTIAGLRTIAYRRNIVMGYVDNLIDWADALFRRYTRESINEARMLYMLAYDMLGKRPDNLGDLVLSDSSNYSGLQTLGADTDERTRYDVLFDVDGGVIEHSLNFAGRVHESVTNSYFHVPENQHLLKYWDRVEDRLHKIRQCLDINGIKQPLPLFQPPIDPMALVNAVAGGGGVASAIAGLSAAVPYYRFDFMLAKAKELVAQVSQFDGELLGTIEKLEAEQLSQLQQKHEGVILDKSRAAIEARLEEANLSKQGLEENLARANYQKTEYDSWLTHTPGVSVGEFIDDEKGWLASEVKQLESFDEAGDMLYLSVGLEGAASALEAIGELKLGSPFSMGTTLHLGKIAAAVASVGAKIAQTRSEILSYNAESYAVVAQHELSMRDWQMQRTTTEHEENELKLQIQGADENIKSIENELLVHDQEVKHNAQVAYFLQSKFTNAALYAWMKGRLMKAHDRAFKLAHDYAKASEVAYRFERGITNAERDHIQGMHRYWDSSKLGHQSANQLSVDLHELEKAHLDTHQRDHEVTKTISLAQWDPIALMTLKHKRLCQFKLTEEMFAYDFPSHYCRQIKAVKVQIEAGDGTTVNAILTQQSHKTVMEPDVNAVKHLLSPEGTAPLSIRSNWRPNQHVAVSQLDQYTQQSSGVFELNFADSRYLPFEGTGAVSNWQLEIPGAQSNFDINQIKDVKIELDYTAKNGGNEYANQVRALLKPYTKAVYLDIAQLFANDFYDLVHQQSEELTLNLSKVRLPGMHGDKIDAIYTYMETENDEQVNLTLNGDDAMILRNKGILLTNSVRVGQDGARWTLTPQGDVSKLEKLGLIVVYKAKV</sequence>
<dbReference type="SUPFAM" id="SSF50923">
    <property type="entry name" value="Hemopexin-like domain"/>
    <property type="match status" value="8"/>
</dbReference>
<protein>
    <submittedName>
        <fullName evidence="5">Uncharacterized protein</fullName>
    </submittedName>
</protein>
<dbReference type="InterPro" id="IPR046839">
    <property type="entry name" value="ABC_toxin_N"/>
</dbReference>
<evidence type="ECO:0000313" key="6">
    <source>
        <dbReference type="Proteomes" id="UP001152467"/>
    </source>
</evidence>
<dbReference type="Pfam" id="PF00045">
    <property type="entry name" value="Hemopexin"/>
    <property type="match status" value="6"/>
</dbReference>
<keyword evidence="1" id="KW-0175">Coiled coil</keyword>
<keyword evidence="6" id="KW-1185">Reference proteome</keyword>
<reference evidence="5" key="1">
    <citation type="submission" date="2022-07" db="EMBL/GenBank/DDBJ databases">
        <authorList>
            <person name="Criscuolo A."/>
        </authorList>
    </citation>
    <scope>NUCLEOTIDE SEQUENCE</scope>
    <source>
        <strain evidence="5">CIP111854</strain>
    </source>
</reference>
<dbReference type="InterPro" id="IPR036375">
    <property type="entry name" value="Hemopexin-like_dom_sf"/>
</dbReference>
<dbReference type="PROSITE" id="PS51642">
    <property type="entry name" value="HEMOPEXIN_2"/>
    <property type="match status" value="8"/>
</dbReference>
<dbReference type="Proteomes" id="UP001152467">
    <property type="component" value="Unassembled WGS sequence"/>
</dbReference>
<dbReference type="InterPro" id="IPR041079">
    <property type="entry name" value="Neuraminidase-like"/>
</dbReference>
<dbReference type="RefSeq" id="WP_261627176.1">
    <property type="nucleotide sequence ID" value="NZ_CAMAPC010000031.1"/>
</dbReference>
<proteinExistence type="predicted"/>
<dbReference type="InterPro" id="IPR018487">
    <property type="entry name" value="Hemopexin-like_repeat"/>
</dbReference>
<organism evidence="5 6">
    <name type="scientific">Pseudoalteromonas holothuriae</name>
    <dbReference type="NCBI Taxonomy" id="2963714"/>
    <lineage>
        <taxon>Bacteria</taxon>
        <taxon>Pseudomonadati</taxon>
        <taxon>Pseudomonadota</taxon>
        <taxon>Gammaproteobacteria</taxon>
        <taxon>Alteromonadales</taxon>
        <taxon>Pseudoalteromonadaceae</taxon>
        <taxon>Pseudoalteromonas</taxon>
    </lineage>
</organism>
<dbReference type="Gene3D" id="2.110.10.10">
    <property type="entry name" value="Hemopexin-like domain"/>
    <property type="match status" value="11"/>
</dbReference>
<name>A0A9W4VVX3_9GAMM</name>